<dbReference type="Proteomes" id="UP000256913">
    <property type="component" value="Unassembled WGS sequence"/>
</dbReference>
<dbReference type="EMBL" id="QUMQ01000001">
    <property type="protein sequence ID" value="REG01759.1"/>
    <property type="molecule type" value="Genomic_DNA"/>
</dbReference>
<dbReference type="RefSeq" id="WP_239097252.1">
    <property type="nucleotide sequence ID" value="NZ_BONB01000021.1"/>
</dbReference>
<organism evidence="1 2">
    <name type="scientific">Asanoa ferruginea</name>
    <dbReference type="NCBI Taxonomy" id="53367"/>
    <lineage>
        <taxon>Bacteria</taxon>
        <taxon>Bacillati</taxon>
        <taxon>Actinomycetota</taxon>
        <taxon>Actinomycetes</taxon>
        <taxon>Micromonosporales</taxon>
        <taxon>Micromonosporaceae</taxon>
        <taxon>Asanoa</taxon>
    </lineage>
</organism>
<protein>
    <submittedName>
        <fullName evidence="1">Methyltransferase family protein</fullName>
    </submittedName>
</protein>
<proteinExistence type="predicted"/>
<dbReference type="Gene3D" id="3.40.50.150">
    <property type="entry name" value="Vaccinia Virus protein VP39"/>
    <property type="match status" value="1"/>
</dbReference>
<sequence length="230" mass="25363">MDRLLDDTTLAASAVVANSAMNRERQLAGPNSYARELGFDPLDRLLQRLPAQESVAWLDLCCGRGRALLQAGAQVEARGLEDRVELIGVDLVDYFDPATTAVTLICAPATTWDPYRRFDLITVVHGLHYVGDKLGLLQRAASWLTDDGHLIADLDTNSIRRNDGEPLGRGLTTHLKKAGFAYDGRRKRITKTGPTHERLPYDYRGADDRAGPNYTGQPAVHSYYALAGRD</sequence>
<dbReference type="CDD" id="cd02440">
    <property type="entry name" value="AdoMet_MTases"/>
    <property type="match status" value="1"/>
</dbReference>
<evidence type="ECO:0000313" key="1">
    <source>
        <dbReference type="EMBL" id="REG01759.1"/>
    </source>
</evidence>
<dbReference type="AlphaFoldDB" id="A0A3D9ZX29"/>
<evidence type="ECO:0000313" key="2">
    <source>
        <dbReference type="Proteomes" id="UP000256913"/>
    </source>
</evidence>
<dbReference type="GO" id="GO:0008168">
    <property type="term" value="F:methyltransferase activity"/>
    <property type="evidence" value="ECO:0007669"/>
    <property type="project" value="UniProtKB-KW"/>
</dbReference>
<name>A0A3D9ZX29_9ACTN</name>
<dbReference type="Pfam" id="PF13489">
    <property type="entry name" value="Methyltransf_23"/>
    <property type="match status" value="1"/>
</dbReference>
<reference evidence="1 2" key="1">
    <citation type="submission" date="2018-08" db="EMBL/GenBank/DDBJ databases">
        <title>Sequencing the genomes of 1000 actinobacteria strains.</title>
        <authorList>
            <person name="Klenk H.-P."/>
        </authorList>
    </citation>
    <scope>NUCLEOTIDE SEQUENCE [LARGE SCALE GENOMIC DNA]</scope>
    <source>
        <strain evidence="1 2">DSM 44099</strain>
    </source>
</reference>
<accession>A0A3D9ZX29</accession>
<gene>
    <name evidence="1" type="ORF">DFJ67_7846</name>
</gene>
<comment type="caution">
    <text evidence="1">The sequence shown here is derived from an EMBL/GenBank/DDBJ whole genome shotgun (WGS) entry which is preliminary data.</text>
</comment>
<keyword evidence="2" id="KW-1185">Reference proteome</keyword>
<keyword evidence="1" id="KW-0489">Methyltransferase</keyword>
<dbReference type="InterPro" id="IPR029063">
    <property type="entry name" value="SAM-dependent_MTases_sf"/>
</dbReference>
<dbReference type="SUPFAM" id="SSF53335">
    <property type="entry name" value="S-adenosyl-L-methionine-dependent methyltransferases"/>
    <property type="match status" value="1"/>
</dbReference>
<dbReference type="GO" id="GO:0032259">
    <property type="term" value="P:methylation"/>
    <property type="evidence" value="ECO:0007669"/>
    <property type="project" value="UniProtKB-KW"/>
</dbReference>
<keyword evidence="1" id="KW-0808">Transferase</keyword>